<sequence>MMSKGPPLTDLPGIGEDLAGKISECALTGSHALLRDLRHRVPHFVVELLEIPGIGPRRAMALWRDLGVRTREQLRRAAQDGRIAGARGLGRAAQDAIAAMLAQA</sequence>
<gene>
    <name evidence="1" type="ORF">SLNSH_21555</name>
</gene>
<organism evidence="1 2">
    <name type="scientific">Alsobacter soli</name>
    <dbReference type="NCBI Taxonomy" id="2109933"/>
    <lineage>
        <taxon>Bacteria</taxon>
        <taxon>Pseudomonadati</taxon>
        <taxon>Pseudomonadota</taxon>
        <taxon>Alphaproteobacteria</taxon>
        <taxon>Hyphomicrobiales</taxon>
        <taxon>Alsobacteraceae</taxon>
        <taxon>Alsobacter</taxon>
    </lineage>
</organism>
<dbReference type="Pfam" id="PF14520">
    <property type="entry name" value="HHH_5"/>
    <property type="match status" value="1"/>
</dbReference>
<protein>
    <submittedName>
        <fullName evidence="1">DNA polymerase III</fullName>
    </submittedName>
</protein>
<proteinExistence type="predicted"/>
<name>A0A2T1HMP7_9HYPH</name>
<comment type="caution">
    <text evidence="1">The sequence shown here is derived from an EMBL/GenBank/DDBJ whole genome shotgun (WGS) entry which is preliminary data.</text>
</comment>
<dbReference type="SUPFAM" id="SSF158702">
    <property type="entry name" value="Sec63 N-terminal domain-like"/>
    <property type="match status" value="1"/>
</dbReference>
<accession>A0A2T1HMP7</accession>
<dbReference type="Gene3D" id="1.10.150.20">
    <property type="entry name" value="5' to 3' exonuclease, C-terminal subdomain"/>
    <property type="match status" value="1"/>
</dbReference>
<reference evidence="2" key="1">
    <citation type="submission" date="2018-03" db="EMBL/GenBank/DDBJ databases">
        <authorList>
            <person name="Sun L."/>
            <person name="Liu H."/>
            <person name="Chen W."/>
            <person name="Huang K."/>
            <person name="Liu W."/>
            <person name="Gao X."/>
        </authorList>
    </citation>
    <scope>NUCLEOTIDE SEQUENCE [LARGE SCALE GENOMIC DNA]</scope>
    <source>
        <strain evidence="2">SH9</strain>
    </source>
</reference>
<dbReference type="AlphaFoldDB" id="A0A2T1HMP7"/>
<feature type="non-terminal residue" evidence="1">
    <location>
        <position position="104"/>
    </location>
</feature>
<evidence type="ECO:0000313" key="2">
    <source>
        <dbReference type="Proteomes" id="UP000239772"/>
    </source>
</evidence>
<dbReference type="Proteomes" id="UP000239772">
    <property type="component" value="Unassembled WGS sequence"/>
</dbReference>
<evidence type="ECO:0000313" key="1">
    <source>
        <dbReference type="EMBL" id="PSC02918.1"/>
    </source>
</evidence>
<keyword evidence="2" id="KW-1185">Reference proteome</keyword>
<dbReference type="EMBL" id="PVZS01000035">
    <property type="protein sequence ID" value="PSC02918.1"/>
    <property type="molecule type" value="Genomic_DNA"/>
</dbReference>